<dbReference type="PRINTS" id="PR00344">
    <property type="entry name" value="BCTRLSENSOR"/>
</dbReference>
<dbReference type="Pfam" id="PF13188">
    <property type="entry name" value="PAS_8"/>
    <property type="match status" value="1"/>
</dbReference>
<dbReference type="InParanoid" id="Q025N6"/>
<dbReference type="InterPro" id="IPR000700">
    <property type="entry name" value="PAS-assoc_C"/>
</dbReference>
<evidence type="ECO:0000256" key="1">
    <source>
        <dbReference type="ARBA" id="ARBA00000085"/>
    </source>
</evidence>
<dbReference type="InterPro" id="IPR011006">
    <property type="entry name" value="CheY-like_superfamily"/>
</dbReference>
<evidence type="ECO:0000259" key="13">
    <source>
        <dbReference type="PROSITE" id="PS50113"/>
    </source>
</evidence>
<keyword evidence="7" id="KW-0067">ATP-binding</keyword>
<dbReference type="STRING" id="234267.Acid_2294"/>
<reference evidence="14" key="1">
    <citation type="submission" date="2006-10" db="EMBL/GenBank/DDBJ databases">
        <title>Complete sequence of Solibacter usitatus Ellin6076.</title>
        <authorList>
            <consortium name="US DOE Joint Genome Institute"/>
            <person name="Copeland A."/>
            <person name="Lucas S."/>
            <person name="Lapidus A."/>
            <person name="Barry K."/>
            <person name="Detter J.C."/>
            <person name="Glavina del Rio T."/>
            <person name="Hammon N."/>
            <person name="Israni S."/>
            <person name="Dalin E."/>
            <person name="Tice H."/>
            <person name="Pitluck S."/>
            <person name="Thompson L.S."/>
            <person name="Brettin T."/>
            <person name="Bruce D."/>
            <person name="Han C."/>
            <person name="Tapia R."/>
            <person name="Gilna P."/>
            <person name="Schmutz J."/>
            <person name="Larimer F."/>
            <person name="Land M."/>
            <person name="Hauser L."/>
            <person name="Kyrpides N."/>
            <person name="Mikhailova N."/>
            <person name="Janssen P.H."/>
            <person name="Kuske C.R."/>
            <person name="Richardson P."/>
        </authorList>
    </citation>
    <scope>NUCLEOTIDE SEQUENCE</scope>
    <source>
        <strain evidence="14">Ellin6076</strain>
    </source>
</reference>
<dbReference type="Gene3D" id="2.10.70.100">
    <property type="match status" value="1"/>
</dbReference>
<dbReference type="InterPro" id="IPR036097">
    <property type="entry name" value="HisK_dim/P_sf"/>
</dbReference>
<evidence type="ECO:0000313" key="14">
    <source>
        <dbReference type="EMBL" id="ABJ83283.1"/>
    </source>
</evidence>
<evidence type="ECO:0000256" key="3">
    <source>
        <dbReference type="ARBA" id="ARBA00022553"/>
    </source>
</evidence>
<feature type="domain" description="PAC" evidence="13">
    <location>
        <begin position="334"/>
        <end position="387"/>
    </location>
</feature>
<dbReference type="eggNOG" id="COG0745">
    <property type="taxonomic scope" value="Bacteria"/>
</dbReference>
<dbReference type="SUPFAM" id="SSF55785">
    <property type="entry name" value="PYP-like sensor domain (PAS domain)"/>
    <property type="match status" value="4"/>
</dbReference>
<protein>
    <recommendedName>
        <fullName evidence="2">histidine kinase</fullName>
        <ecNumber evidence="2">2.7.13.3</ecNumber>
    </recommendedName>
</protein>
<dbReference type="InterPro" id="IPR003594">
    <property type="entry name" value="HATPase_dom"/>
</dbReference>
<comment type="catalytic activity">
    <reaction evidence="1">
        <text>ATP + protein L-histidine = ADP + protein N-phospho-L-histidine.</text>
        <dbReference type="EC" id="2.7.13.3"/>
    </reaction>
</comment>
<name>Q025N6_SOLUE</name>
<gene>
    <name evidence="14" type="ordered locus">Acid_2294</name>
</gene>
<keyword evidence="6 14" id="KW-0418">Kinase</keyword>
<dbReference type="Pfam" id="PF02518">
    <property type="entry name" value="HATPase_c"/>
    <property type="match status" value="1"/>
</dbReference>
<dbReference type="GO" id="GO:0000155">
    <property type="term" value="F:phosphorelay sensor kinase activity"/>
    <property type="evidence" value="ECO:0007669"/>
    <property type="project" value="InterPro"/>
</dbReference>
<dbReference type="Gene3D" id="3.40.50.2300">
    <property type="match status" value="1"/>
</dbReference>
<feature type="modified residue" description="4-aspartylphosphate" evidence="9">
    <location>
        <position position="1082"/>
    </location>
</feature>
<dbReference type="PROSITE" id="PS50110">
    <property type="entry name" value="RESPONSE_REGULATORY"/>
    <property type="match status" value="1"/>
</dbReference>
<dbReference type="Pfam" id="PF14417">
    <property type="entry name" value="MEDS"/>
    <property type="match status" value="1"/>
</dbReference>
<dbReference type="HOGENOM" id="CLU_000445_114_57_0"/>
<feature type="domain" description="PAS" evidence="12">
    <location>
        <begin position="650"/>
        <end position="695"/>
    </location>
</feature>
<dbReference type="InterPro" id="IPR000014">
    <property type="entry name" value="PAS"/>
</dbReference>
<dbReference type="InterPro" id="IPR005467">
    <property type="entry name" value="His_kinase_dom"/>
</dbReference>
<dbReference type="Gene3D" id="3.30.450.20">
    <property type="entry name" value="PAS domain"/>
    <property type="match status" value="4"/>
</dbReference>
<keyword evidence="3 9" id="KW-0597">Phosphoprotein</keyword>
<dbReference type="SUPFAM" id="SSF47384">
    <property type="entry name" value="Homodimeric domain of signal transducing histidine kinase"/>
    <property type="match status" value="1"/>
</dbReference>
<accession>Q025N6</accession>
<proteinExistence type="predicted"/>
<organism evidence="14">
    <name type="scientific">Solibacter usitatus (strain Ellin6076)</name>
    <dbReference type="NCBI Taxonomy" id="234267"/>
    <lineage>
        <taxon>Bacteria</taxon>
        <taxon>Pseudomonadati</taxon>
        <taxon>Acidobacteriota</taxon>
        <taxon>Terriglobia</taxon>
        <taxon>Bryobacterales</taxon>
        <taxon>Solibacteraceae</taxon>
        <taxon>Candidatus Solibacter</taxon>
    </lineage>
</organism>
<evidence type="ECO:0000259" key="12">
    <source>
        <dbReference type="PROSITE" id="PS50112"/>
    </source>
</evidence>
<evidence type="ECO:0000256" key="2">
    <source>
        <dbReference type="ARBA" id="ARBA00012438"/>
    </source>
</evidence>
<dbReference type="Gene3D" id="3.30.565.10">
    <property type="entry name" value="Histidine kinase-like ATPase, C-terminal domain"/>
    <property type="match status" value="1"/>
</dbReference>
<dbReference type="InterPro" id="IPR035965">
    <property type="entry name" value="PAS-like_dom_sf"/>
</dbReference>
<dbReference type="InterPro" id="IPR013655">
    <property type="entry name" value="PAS_fold_3"/>
</dbReference>
<evidence type="ECO:0000256" key="4">
    <source>
        <dbReference type="ARBA" id="ARBA00022679"/>
    </source>
</evidence>
<dbReference type="PROSITE" id="PS50112">
    <property type="entry name" value="PAS"/>
    <property type="match status" value="1"/>
</dbReference>
<feature type="domain" description="Histidine kinase" evidence="10">
    <location>
        <begin position="786"/>
        <end position="1009"/>
    </location>
</feature>
<feature type="domain" description="PAC" evidence="13">
    <location>
        <begin position="722"/>
        <end position="773"/>
    </location>
</feature>
<dbReference type="NCBIfam" id="TIGR00229">
    <property type="entry name" value="sensory_box"/>
    <property type="match status" value="3"/>
</dbReference>
<keyword evidence="5" id="KW-0547">Nucleotide-binding</keyword>
<dbReference type="Gene3D" id="1.10.287.130">
    <property type="match status" value="1"/>
</dbReference>
<evidence type="ECO:0000256" key="6">
    <source>
        <dbReference type="ARBA" id="ARBA00022777"/>
    </source>
</evidence>
<dbReference type="SUPFAM" id="SSF55874">
    <property type="entry name" value="ATPase domain of HSP90 chaperone/DNA topoisomerase II/histidine kinase"/>
    <property type="match status" value="1"/>
</dbReference>
<dbReference type="SMART" id="SM00448">
    <property type="entry name" value="REC"/>
    <property type="match status" value="1"/>
</dbReference>
<dbReference type="CDD" id="cd00082">
    <property type="entry name" value="HisKA"/>
    <property type="match status" value="1"/>
</dbReference>
<keyword evidence="8" id="KW-0902">Two-component regulatory system</keyword>
<evidence type="ECO:0000256" key="8">
    <source>
        <dbReference type="ARBA" id="ARBA00023012"/>
    </source>
</evidence>
<dbReference type="Pfam" id="PF13426">
    <property type="entry name" value="PAS_9"/>
    <property type="match status" value="1"/>
</dbReference>
<dbReference type="eggNOG" id="COG2202">
    <property type="taxonomic scope" value="Bacteria"/>
</dbReference>
<dbReference type="SMART" id="SM00091">
    <property type="entry name" value="PAS"/>
    <property type="match status" value="4"/>
</dbReference>
<dbReference type="KEGG" id="sus:Acid_2294"/>
<feature type="domain" description="Response regulatory" evidence="11">
    <location>
        <begin position="1031"/>
        <end position="1147"/>
    </location>
</feature>
<dbReference type="PANTHER" id="PTHR43065">
    <property type="entry name" value="SENSOR HISTIDINE KINASE"/>
    <property type="match status" value="1"/>
</dbReference>
<dbReference type="OrthoDB" id="9815750at2"/>
<dbReference type="InterPro" id="IPR004358">
    <property type="entry name" value="Sig_transdc_His_kin-like_C"/>
</dbReference>
<evidence type="ECO:0000256" key="5">
    <source>
        <dbReference type="ARBA" id="ARBA00022741"/>
    </source>
</evidence>
<evidence type="ECO:0000259" key="11">
    <source>
        <dbReference type="PROSITE" id="PS50110"/>
    </source>
</evidence>
<evidence type="ECO:0000259" key="10">
    <source>
        <dbReference type="PROSITE" id="PS50109"/>
    </source>
</evidence>
<dbReference type="CDD" id="cd00130">
    <property type="entry name" value="PAS"/>
    <property type="match status" value="3"/>
</dbReference>
<feature type="domain" description="PAC" evidence="13">
    <location>
        <begin position="602"/>
        <end position="653"/>
    </location>
</feature>
<sequence>MSTPNARELSLKAEVRRVREDVANLGQGCQRDESAVEERDLQSFARVRVLVPENSARHTGLTMIGDVPWGTHFCQFYEGKQDLIDILVPYFKAGLENNEFCMWVTSEPLRSAQAKAALAASVENLDAYIADGKLEILDYSDCYTLGGKFESDRALQGLIDRVETAPRRGFAGLRISGNTLWLEKSDWQAFTEYEAAVNAVIGKYRMLALCTYSLSNCGAIEIMDVISNHAFALMKRAGKWERIDSAERKKVGVSLLDSEERLRMAIASTGLGTWDFDVASGSIMSSDLCKHHFGLSLEREFDYDIFLHGIHTEDRERVDNAVREALRPGSVGHFHAEYRTVGIDDGQERWITDMGRAFLDLDGQPLRFIGVTLDITERKRSEEELRRSEARWNAAIENLESGVIIATDTEQVIYRNPAALAMHGFPSDQRGLGTLQDMTSIFQLWTPDGRLLTLDDWPLRRIKRGETLNHLELRLCRLDQRWEKIISYSGALVETAIGERLMFVSAQNLTDQRNAEHALRESEERLRLLGDHLPDSAVYQYVDELGVPGRYTYFSAGLERLNGVTVEGVLRDKSTLHSQILPEHLGRFMEAKSRSRRDLSDFDIEVPMRRGDGEICWIHFHSRPRRLPDGRTVWDGVQTDVTAHKQAKDALKKQAELLRLSYDGMIVWKLDGTIENWNIGAERLYGYSETEAVGKLTHALLAPQFPKPWGEILKEMRIAGSWEGELRQQTRDGSEVVVSARIQLIKGSDGIDRVLEVNRDITDAKRAQFEAFARQKLESLGTLASGIAHDFNNLLGAVLAQAELAASGLAAGASPHEELETIKEVAIRGSDIVRQLMIYAGTESDVLEPIEISKTVEEMYSLLKAAISKRVTLVTDLGEHVPAVQARTAQLRQVLMNLVVNASDAIKGGGGVIRVTTRCVTLNPNSAGTTAYDLADGDYVELEVSDTGSGMPHDIQARIFDPFFSTKSPGRGLGLAVIHGIVRSLRGVIRVESEVGKGTTFRILLPSVGTAARETRETTGREELHGSSDATVLIVEDEAPLRVAVKKMLGKAGFTVLEAADGAEAVKLLHSTASRIDLLLLDMTIPGCSSDEVLREGAESWPQMKVILTSAYSEESVNGSMSAPQVRGFVRKPFRLGTLLSALRTALSS</sequence>
<dbReference type="AlphaFoldDB" id="Q025N6"/>
<dbReference type="SMART" id="SM00387">
    <property type="entry name" value="HATPase_c"/>
    <property type="match status" value="1"/>
</dbReference>
<dbReference type="SMART" id="SM00086">
    <property type="entry name" value="PAC"/>
    <property type="match status" value="3"/>
</dbReference>
<dbReference type="EC" id="2.7.13.3" evidence="2"/>
<dbReference type="SUPFAM" id="SSF52172">
    <property type="entry name" value="CheY-like"/>
    <property type="match status" value="1"/>
</dbReference>
<dbReference type="eggNOG" id="COG4191">
    <property type="taxonomic scope" value="Bacteria"/>
</dbReference>
<dbReference type="Pfam" id="PF08447">
    <property type="entry name" value="PAS_3"/>
    <property type="match status" value="2"/>
</dbReference>
<dbReference type="InterPro" id="IPR001789">
    <property type="entry name" value="Sig_transdc_resp-reg_receiver"/>
</dbReference>
<dbReference type="PROSITE" id="PS50109">
    <property type="entry name" value="HIS_KIN"/>
    <property type="match status" value="1"/>
</dbReference>
<dbReference type="Pfam" id="PF00072">
    <property type="entry name" value="Response_reg"/>
    <property type="match status" value="1"/>
</dbReference>
<evidence type="ECO:0000256" key="9">
    <source>
        <dbReference type="PROSITE-ProRule" id="PRU00169"/>
    </source>
</evidence>
<dbReference type="InterPro" id="IPR036890">
    <property type="entry name" value="HATPase_C_sf"/>
</dbReference>
<dbReference type="InterPro" id="IPR001610">
    <property type="entry name" value="PAC"/>
</dbReference>
<evidence type="ECO:0000256" key="7">
    <source>
        <dbReference type="ARBA" id="ARBA00022840"/>
    </source>
</evidence>
<dbReference type="EMBL" id="CP000473">
    <property type="protein sequence ID" value="ABJ83283.1"/>
    <property type="molecule type" value="Genomic_DNA"/>
</dbReference>
<dbReference type="InterPro" id="IPR025847">
    <property type="entry name" value="MEDS_domain"/>
</dbReference>
<keyword evidence="4" id="KW-0808">Transferase</keyword>
<dbReference type="InterPro" id="IPR003661">
    <property type="entry name" value="HisK_dim/P_dom"/>
</dbReference>
<dbReference type="PROSITE" id="PS50113">
    <property type="entry name" value="PAC"/>
    <property type="match status" value="3"/>
</dbReference>
<dbReference type="PANTHER" id="PTHR43065:SF46">
    <property type="entry name" value="C4-DICARBOXYLATE TRANSPORT SENSOR PROTEIN DCTB"/>
    <property type="match status" value="1"/>
</dbReference>